<comment type="caution">
    <text evidence="2">The sequence shown here is derived from an EMBL/GenBank/DDBJ whole genome shotgun (WGS) entry which is preliminary data.</text>
</comment>
<organism evidence="2 3">
    <name type="scientific">Dactylosporangium cerinum</name>
    <dbReference type="NCBI Taxonomy" id="1434730"/>
    <lineage>
        <taxon>Bacteria</taxon>
        <taxon>Bacillati</taxon>
        <taxon>Actinomycetota</taxon>
        <taxon>Actinomycetes</taxon>
        <taxon>Micromonosporales</taxon>
        <taxon>Micromonosporaceae</taxon>
        <taxon>Dactylosporangium</taxon>
    </lineage>
</organism>
<proteinExistence type="predicted"/>
<evidence type="ECO:0008006" key="4">
    <source>
        <dbReference type="Google" id="ProtNLM"/>
    </source>
</evidence>
<feature type="signal peptide" evidence="1">
    <location>
        <begin position="1"/>
        <end position="30"/>
    </location>
</feature>
<keyword evidence="3" id="KW-1185">Reference proteome</keyword>
<evidence type="ECO:0000313" key="3">
    <source>
        <dbReference type="Proteomes" id="UP001595912"/>
    </source>
</evidence>
<sequence length="135" mass="14846">MMYKRAITLATVTVTAVAASLVLGGGTAFANSSTGTGTTNSIWNFFTGASSYYQNHSGDDIAMGLSDGVPVDSRWQKCTDSNVVGQIQYNIMKEELYHRMIGTNFAPGTCVKLQYRGFKTTGWFARETLWNYNIE</sequence>
<accession>A0ABV9VPR9</accession>
<dbReference type="Proteomes" id="UP001595912">
    <property type="component" value="Unassembled WGS sequence"/>
</dbReference>
<reference evidence="3" key="1">
    <citation type="journal article" date="2019" name="Int. J. Syst. Evol. Microbiol.">
        <title>The Global Catalogue of Microorganisms (GCM) 10K type strain sequencing project: providing services to taxonomists for standard genome sequencing and annotation.</title>
        <authorList>
            <consortium name="The Broad Institute Genomics Platform"/>
            <consortium name="The Broad Institute Genome Sequencing Center for Infectious Disease"/>
            <person name="Wu L."/>
            <person name="Ma J."/>
        </authorList>
    </citation>
    <scope>NUCLEOTIDE SEQUENCE [LARGE SCALE GENOMIC DNA]</scope>
    <source>
        <strain evidence="3">CGMCC 4.7152</strain>
    </source>
</reference>
<dbReference type="EMBL" id="JBHSIU010000011">
    <property type="protein sequence ID" value="MFC4998376.1"/>
    <property type="molecule type" value="Genomic_DNA"/>
</dbReference>
<dbReference type="RefSeq" id="WP_380114629.1">
    <property type="nucleotide sequence ID" value="NZ_JBHSIU010000011.1"/>
</dbReference>
<gene>
    <name evidence="2" type="ORF">ACFPIJ_11075</name>
</gene>
<evidence type="ECO:0000313" key="2">
    <source>
        <dbReference type="EMBL" id="MFC4998376.1"/>
    </source>
</evidence>
<feature type="chain" id="PRO_5045220436" description="Secreted protein" evidence="1">
    <location>
        <begin position="31"/>
        <end position="135"/>
    </location>
</feature>
<name>A0ABV9VPR9_9ACTN</name>
<keyword evidence="1" id="KW-0732">Signal</keyword>
<protein>
    <recommendedName>
        <fullName evidence="4">Secreted protein</fullName>
    </recommendedName>
</protein>
<evidence type="ECO:0000256" key="1">
    <source>
        <dbReference type="SAM" id="SignalP"/>
    </source>
</evidence>